<dbReference type="CDD" id="cd00303">
    <property type="entry name" value="retropepsin_like"/>
    <property type="match status" value="1"/>
</dbReference>
<dbReference type="Gene3D" id="2.40.70.10">
    <property type="entry name" value="Acid Proteases"/>
    <property type="match status" value="1"/>
</dbReference>
<proteinExistence type="predicted"/>
<name>A0A438FTM5_VITVI</name>
<dbReference type="Proteomes" id="UP000288805">
    <property type="component" value="Unassembled WGS sequence"/>
</dbReference>
<organism evidence="2 3">
    <name type="scientific">Vitis vinifera</name>
    <name type="common">Grape</name>
    <dbReference type="NCBI Taxonomy" id="29760"/>
    <lineage>
        <taxon>Eukaryota</taxon>
        <taxon>Viridiplantae</taxon>
        <taxon>Streptophyta</taxon>
        <taxon>Embryophyta</taxon>
        <taxon>Tracheophyta</taxon>
        <taxon>Spermatophyta</taxon>
        <taxon>Magnoliopsida</taxon>
        <taxon>eudicotyledons</taxon>
        <taxon>Gunneridae</taxon>
        <taxon>Pentapetalae</taxon>
        <taxon>rosids</taxon>
        <taxon>Vitales</taxon>
        <taxon>Vitaceae</taxon>
        <taxon>Viteae</taxon>
        <taxon>Vitis</taxon>
    </lineage>
</organism>
<feature type="region of interest" description="Disordered" evidence="1">
    <location>
        <begin position="91"/>
        <end position="114"/>
    </location>
</feature>
<evidence type="ECO:0000256" key="1">
    <source>
        <dbReference type="SAM" id="MobiDB-lite"/>
    </source>
</evidence>
<dbReference type="EMBL" id="QGNW01000744">
    <property type="protein sequence ID" value="RVW63305.1"/>
    <property type="molecule type" value="Genomic_DNA"/>
</dbReference>
<gene>
    <name evidence="2" type="ORF">CK203_058750</name>
</gene>
<reference evidence="2 3" key="1">
    <citation type="journal article" date="2018" name="PLoS Genet.">
        <title>Population sequencing reveals clonal diversity and ancestral inbreeding in the grapevine cultivar Chardonnay.</title>
        <authorList>
            <person name="Roach M.J."/>
            <person name="Johnson D.L."/>
            <person name="Bohlmann J."/>
            <person name="van Vuuren H.J."/>
            <person name="Jones S.J."/>
            <person name="Pretorius I.S."/>
            <person name="Schmidt S.A."/>
            <person name="Borneman A.R."/>
        </authorList>
    </citation>
    <scope>NUCLEOTIDE SEQUENCE [LARGE SCALE GENOMIC DNA]</scope>
    <source>
        <strain evidence="3">cv. Chardonnay</strain>
        <tissue evidence="2">Leaf</tissue>
    </source>
</reference>
<dbReference type="PANTHER" id="PTHR33240">
    <property type="entry name" value="OS08G0508500 PROTEIN"/>
    <property type="match status" value="1"/>
</dbReference>
<accession>A0A438FTM5</accession>
<dbReference type="PANTHER" id="PTHR33240:SF8">
    <property type="entry name" value="OS03G0439900 PROTEIN"/>
    <property type="match status" value="1"/>
</dbReference>
<protein>
    <recommendedName>
        <fullName evidence="4">Retrotransposon gag domain-containing protein</fullName>
    </recommendedName>
</protein>
<sequence length="371" mass="41282">MQENETLREFMKRFGQAVLQVESYSMDAVLQIFKWSICPGTPFFESLAKKPPTSMNDLFRRASKYSMLEDDVWAATQQVLVAGQAMRGETTRSFKAPNHLGSSNRGQDERRPPLIRTPLTKSYEKLLPIIRDLPGFRPCAPAAPVRAVINYIHGRPLDDEYSSKRKRQRLLRAATVREHIRSIRPGLANGSIHPIDGTIVFPTIDPARVLHPHRDALILTLGVGDFDVKRILVDLGSSADLLQVAVIKQMGFIPSSLENPGRTLSGFNGSSTTSLGDVTLLVQTGPVTLNVLFFVVEDLSPFNAILGCTWLHGMKDIPSTYHQMVSFITQDGQIDLYRSQLAARQCYQIDREAGPSADREHSPKEATASNQ</sequence>
<feature type="region of interest" description="Disordered" evidence="1">
    <location>
        <begin position="352"/>
        <end position="371"/>
    </location>
</feature>
<comment type="caution">
    <text evidence="2">The sequence shown here is derived from an EMBL/GenBank/DDBJ whole genome shotgun (WGS) entry which is preliminary data.</text>
</comment>
<feature type="compositionally biased region" description="Basic and acidic residues" evidence="1">
    <location>
        <begin position="352"/>
        <end position="364"/>
    </location>
</feature>
<evidence type="ECO:0008006" key="4">
    <source>
        <dbReference type="Google" id="ProtNLM"/>
    </source>
</evidence>
<dbReference type="AlphaFoldDB" id="A0A438FTM5"/>
<evidence type="ECO:0000313" key="3">
    <source>
        <dbReference type="Proteomes" id="UP000288805"/>
    </source>
</evidence>
<dbReference type="InterPro" id="IPR021109">
    <property type="entry name" value="Peptidase_aspartic_dom_sf"/>
</dbReference>
<evidence type="ECO:0000313" key="2">
    <source>
        <dbReference type="EMBL" id="RVW63305.1"/>
    </source>
</evidence>